<keyword evidence="2" id="KW-1185">Reference proteome</keyword>
<evidence type="ECO:0000313" key="2">
    <source>
        <dbReference type="Proteomes" id="UP000266861"/>
    </source>
</evidence>
<organism evidence="1 2">
    <name type="scientific">Diversispora epigaea</name>
    <dbReference type="NCBI Taxonomy" id="1348612"/>
    <lineage>
        <taxon>Eukaryota</taxon>
        <taxon>Fungi</taxon>
        <taxon>Fungi incertae sedis</taxon>
        <taxon>Mucoromycota</taxon>
        <taxon>Glomeromycotina</taxon>
        <taxon>Glomeromycetes</taxon>
        <taxon>Diversisporales</taxon>
        <taxon>Diversisporaceae</taxon>
        <taxon>Diversispora</taxon>
    </lineage>
</organism>
<sequence>MLSTNFNWLRNVFNSFIITILNYIKFLYQQHNITTANHTSETPVRSIDQAITIKVHNQNIWIIPVNKTKYFHFKQLLINLPMWKPVDIEKYLPNDPIKLQANAPHYHTRTMRINYLRICDLLLPKVKPSSLRTI</sequence>
<comment type="caution">
    <text evidence="1">The sequence shown here is derived from an EMBL/GenBank/DDBJ whole genome shotgun (WGS) entry which is preliminary data.</text>
</comment>
<accession>A0A397IFX2</accession>
<protein>
    <submittedName>
        <fullName evidence="1">Uncharacterized protein</fullName>
    </submittedName>
</protein>
<dbReference type="STRING" id="1348612.A0A397IFX2"/>
<dbReference type="EMBL" id="PQFF01000204">
    <property type="protein sequence ID" value="RHZ74811.1"/>
    <property type="molecule type" value="Genomic_DNA"/>
</dbReference>
<dbReference type="OrthoDB" id="2474077at2759"/>
<proteinExistence type="predicted"/>
<name>A0A397IFX2_9GLOM</name>
<reference evidence="1 2" key="1">
    <citation type="submission" date="2018-08" db="EMBL/GenBank/DDBJ databases">
        <title>Genome and evolution of the arbuscular mycorrhizal fungus Diversispora epigaea (formerly Glomus versiforme) and its bacterial endosymbionts.</title>
        <authorList>
            <person name="Sun X."/>
            <person name="Fei Z."/>
            <person name="Harrison M."/>
        </authorList>
    </citation>
    <scope>NUCLEOTIDE SEQUENCE [LARGE SCALE GENOMIC DNA]</scope>
    <source>
        <strain evidence="1 2">IT104</strain>
    </source>
</reference>
<dbReference type="AlphaFoldDB" id="A0A397IFX2"/>
<evidence type="ECO:0000313" key="1">
    <source>
        <dbReference type="EMBL" id="RHZ74811.1"/>
    </source>
</evidence>
<gene>
    <name evidence="1" type="ORF">Glove_219g66</name>
</gene>
<dbReference type="Proteomes" id="UP000266861">
    <property type="component" value="Unassembled WGS sequence"/>
</dbReference>